<protein>
    <submittedName>
        <fullName evidence="1">Uncharacterized protein</fullName>
    </submittedName>
</protein>
<sequence length="120" mass="13464">MTRNYQEIQYNKPPEKSMLSPSLHEPLLALPSPLAMPPHDAMTIEELQAIADHENPCRVRVSNPNATIMRLQAILITLLPAAIHRCSSKFCHSFLRWPLCRASLAVMASPFSSRLNCVLC</sequence>
<keyword evidence="2" id="KW-1185">Reference proteome</keyword>
<proteinExistence type="predicted"/>
<organism evidence="1 2">
    <name type="scientific">Adiantum capillus-veneris</name>
    <name type="common">Maidenhair fern</name>
    <dbReference type="NCBI Taxonomy" id="13818"/>
    <lineage>
        <taxon>Eukaryota</taxon>
        <taxon>Viridiplantae</taxon>
        <taxon>Streptophyta</taxon>
        <taxon>Embryophyta</taxon>
        <taxon>Tracheophyta</taxon>
        <taxon>Polypodiopsida</taxon>
        <taxon>Polypodiidae</taxon>
        <taxon>Polypodiales</taxon>
        <taxon>Pteridineae</taxon>
        <taxon>Pteridaceae</taxon>
        <taxon>Vittarioideae</taxon>
        <taxon>Adiantum</taxon>
    </lineage>
</organism>
<dbReference type="EMBL" id="JABFUD020000015">
    <property type="protein sequence ID" value="KAI5069305.1"/>
    <property type="molecule type" value="Genomic_DNA"/>
</dbReference>
<reference evidence="1" key="1">
    <citation type="submission" date="2021-01" db="EMBL/GenBank/DDBJ databases">
        <title>Adiantum capillus-veneris genome.</title>
        <authorList>
            <person name="Fang Y."/>
            <person name="Liao Q."/>
        </authorList>
    </citation>
    <scope>NUCLEOTIDE SEQUENCE</scope>
    <source>
        <strain evidence="1">H3</strain>
        <tissue evidence="1">Leaf</tissue>
    </source>
</reference>
<gene>
    <name evidence="1" type="ORF">GOP47_0015606</name>
</gene>
<comment type="caution">
    <text evidence="1">The sequence shown here is derived from an EMBL/GenBank/DDBJ whole genome shotgun (WGS) entry which is preliminary data.</text>
</comment>
<evidence type="ECO:0000313" key="2">
    <source>
        <dbReference type="Proteomes" id="UP000886520"/>
    </source>
</evidence>
<evidence type="ECO:0000313" key="1">
    <source>
        <dbReference type="EMBL" id="KAI5069305.1"/>
    </source>
</evidence>
<dbReference type="AlphaFoldDB" id="A0A9D4UK35"/>
<dbReference type="Proteomes" id="UP000886520">
    <property type="component" value="Chromosome 15"/>
</dbReference>
<accession>A0A9D4UK35</accession>
<name>A0A9D4UK35_ADICA</name>